<feature type="transmembrane region" description="Helical" evidence="7">
    <location>
        <begin position="228"/>
        <end position="248"/>
    </location>
</feature>
<dbReference type="GO" id="GO:0015203">
    <property type="term" value="F:polyamine transmembrane transporter activity"/>
    <property type="evidence" value="ECO:0007669"/>
    <property type="project" value="TreeGrafter"/>
</dbReference>
<keyword evidence="10" id="KW-1185">Reference proteome</keyword>
<dbReference type="GeneID" id="55999145"/>
<dbReference type="InterPro" id="IPR036259">
    <property type="entry name" value="MFS_trans_sf"/>
</dbReference>
<gene>
    <name evidence="9" type="ORF">TRUGW13939_11668</name>
</gene>
<keyword evidence="3 7" id="KW-0812">Transmembrane</keyword>
<keyword evidence="5 7" id="KW-0472">Membrane</keyword>
<dbReference type="InterPro" id="IPR020846">
    <property type="entry name" value="MFS_dom"/>
</dbReference>
<evidence type="ECO:0000313" key="10">
    <source>
        <dbReference type="Proteomes" id="UP000509510"/>
    </source>
</evidence>
<dbReference type="Gene3D" id="1.20.1250.20">
    <property type="entry name" value="MFS general substrate transporter like domains"/>
    <property type="match status" value="1"/>
</dbReference>
<protein>
    <recommendedName>
        <fullName evidence="8">Major facilitator superfamily (MFS) profile domain-containing protein</fullName>
    </recommendedName>
</protein>
<feature type="transmembrane region" description="Helical" evidence="7">
    <location>
        <begin position="72"/>
        <end position="96"/>
    </location>
</feature>
<proteinExistence type="predicted"/>
<name>A0A7H8RIP7_TALRU</name>
<feature type="domain" description="Major facilitator superfamily (MFS) profile" evidence="8">
    <location>
        <begin position="74"/>
        <end position="502"/>
    </location>
</feature>
<dbReference type="GO" id="GO:0010509">
    <property type="term" value="P:intracellular polyamine homeostasis"/>
    <property type="evidence" value="ECO:0007669"/>
    <property type="project" value="TreeGrafter"/>
</dbReference>
<reference evidence="10" key="1">
    <citation type="submission" date="2020-06" db="EMBL/GenBank/DDBJ databases">
        <title>A chromosome-scale genome assembly of Talaromyces rugulosus W13939.</title>
        <authorList>
            <person name="Wang B."/>
            <person name="Guo L."/>
            <person name="Ye K."/>
            <person name="Wang L."/>
        </authorList>
    </citation>
    <scope>NUCLEOTIDE SEQUENCE [LARGE SCALE GENOMIC DNA]</scope>
    <source>
        <strain evidence="10">W13939</strain>
    </source>
</reference>
<comment type="subcellular location">
    <subcellularLocation>
        <location evidence="1">Membrane</location>
        <topology evidence="1">Multi-pass membrane protein</topology>
    </subcellularLocation>
</comment>
<feature type="transmembrane region" description="Helical" evidence="7">
    <location>
        <begin position="165"/>
        <end position="189"/>
    </location>
</feature>
<feature type="transmembrane region" description="Helical" evidence="7">
    <location>
        <begin position="413"/>
        <end position="436"/>
    </location>
</feature>
<feature type="transmembrane region" description="Helical" evidence="7">
    <location>
        <begin position="201"/>
        <end position="222"/>
    </location>
</feature>
<dbReference type="PANTHER" id="PTHR23502:SF5">
    <property type="entry name" value="QUINIDINE RESISTANCE PROTEIN 3"/>
    <property type="match status" value="1"/>
</dbReference>
<keyword evidence="2" id="KW-0813">Transport</keyword>
<dbReference type="KEGG" id="trg:TRUGW13939_11668"/>
<organism evidence="9 10">
    <name type="scientific">Talaromyces rugulosus</name>
    <name type="common">Penicillium rugulosum</name>
    <dbReference type="NCBI Taxonomy" id="121627"/>
    <lineage>
        <taxon>Eukaryota</taxon>
        <taxon>Fungi</taxon>
        <taxon>Dikarya</taxon>
        <taxon>Ascomycota</taxon>
        <taxon>Pezizomycotina</taxon>
        <taxon>Eurotiomycetes</taxon>
        <taxon>Eurotiomycetidae</taxon>
        <taxon>Eurotiales</taxon>
        <taxon>Trichocomaceae</taxon>
        <taxon>Talaromyces</taxon>
        <taxon>Talaromyces sect. Islandici</taxon>
    </lineage>
</organism>
<feature type="transmembrane region" description="Helical" evidence="7">
    <location>
        <begin position="457"/>
        <end position="474"/>
    </location>
</feature>
<feature type="region of interest" description="Disordered" evidence="6">
    <location>
        <begin position="1"/>
        <end position="44"/>
    </location>
</feature>
<feature type="compositionally biased region" description="Basic and acidic residues" evidence="6">
    <location>
        <begin position="24"/>
        <end position="44"/>
    </location>
</feature>
<dbReference type="SUPFAM" id="SSF103473">
    <property type="entry name" value="MFS general substrate transporter"/>
    <property type="match status" value="1"/>
</dbReference>
<evidence type="ECO:0000256" key="5">
    <source>
        <dbReference type="ARBA" id="ARBA00023136"/>
    </source>
</evidence>
<evidence type="ECO:0000313" key="9">
    <source>
        <dbReference type="EMBL" id="QKX64493.1"/>
    </source>
</evidence>
<evidence type="ECO:0000256" key="4">
    <source>
        <dbReference type="ARBA" id="ARBA00022989"/>
    </source>
</evidence>
<keyword evidence="4 7" id="KW-1133">Transmembrane helix</keyword>
<evidence type="ECO:0000256" key="3">
    <source>
        <dbReference type="ARBA" id="ARBA00022692"/>
    </source>
</evidence>
<evidence type="ECO:0000256" key="6">
    <source>
        <dbReference type="SAM" id="MobiDB-lite"/>
    </source>
</evidence>
<feature type="transmembrane region" description="Helical" evidence="7">
    <location>
        <begin position="294"/>
        <end position="315"/>
    </location>
</feature>
<feature type="compositionally biased region" description="Polar residues" evidence="6">
    <location>
        <begin position="10"/>
        <end position="23"/>
    </location>
</feature>
<dbReference type="Pfam" id="PF07690">
    <property type="entry name" value="MFS_1"/>
    <property type="match status" value="1"/>
</dbReference>
<dbReference type="RefSeq" id="XP_035350666.1">
    <property type="nucleotide sequence ID" value="XM_035494773.1"/>
</dbReference>
<feature type="transmembrane region" description="Helical" evidence="7">
    <location>
        <begin position="480"/>
        <end position="504"/>
    </location>
</feature>
<evidence type="ECO:0000256" key="7">
    <source>
        <dbReference type="SAM" id="Phobius"/>
    </source>
</evidence>
<dbReference type="FunFam" id="1.20.1250.20:FF:000172">
    <property type="entry name" value="MFS multidrug resistance transporter"/>
    <property type="match status" value="1"/>
</dbReference>
<dbReference type="EMBL" id="CP055903">
    <property type="protein sequence ID" value="QKX64493.1"/>
    <property type="molecule type" value="Genomic_DNA"/>
</dbReference>
<dbReference type="GO" id="GO:0005886">
    <property type="term" value="C:plasma membrane"/>
    <property type="evidence" value="ECO:0007669"/>
    <property type="project" value="TreeGrafter"/>
</dbReference>
<evidence type="ECO:0000256" key="1">
    <source>
        <dbReference type="ARBA" id="ARBA00004141"/>
    </source>
</evidence>
<dbReference type="PROSITE" id="PS50850">
    <property type="entry name" value="MFS"/>
    <property type="match status" value="1"/>
</dbReference>
<feature type="transmembrane region" description="Helical" evidence="7">
    <location>
        <begin position="108"/>
        <end position="128"/>
    </location>
</feature>
<dbReference type="Proteomes" id="UP000509510">
    <property type="component" value="Chromosome VI"/>
</dbReference>
<dbReference type="OrthoDB" id="3936150at2759"/>
<dbReference type="PANTHER" id="PTHR23502">
    <property type="entry name" value="MAJOR FACILITATOR SUPERFAMILY"/>
    <property type="match status" value="1"/>
</dbReference>
<dbReference type="CDD" id="cd17323">
    <property type="entry name" value="MFS_Tpo1_MDR_like"/>
    <property type="match status" value="1"/>
</dbReference>
<evidence type="ECO:0000259" key="8">
    <source>
        <dbReference type="PROSITE" id="PS50850"/>
    </source>
</evidence>
<evidence type="ECO:0000256" key="2">
    <source>
        <dbReference type="ARBA" id="ARBA00022448"/>
    </source>
</evidence>
<accession>A0A7H8RIP7</accession>
<feature type="transmembrane region" description="Helical" evidence="7">
    <location>
        <begin position="335"/>
        <end position="355"/>
    </location>
</feature>
<sequence>MEVSKKDETTLQSPAINTGLTNDASRDLEKSTAERGAIESTNERTKPKGFLPFLALVSIPDNAKNADRRLKLGLTSIISLAAMAAPLGSTILMPVLKDIAKDLDSTPTVVNLSVAFYSLAVAFTPLWWSYLSEQYGRRAIYLISFFLLAIFNILAAVSVDIGMFIATRVLAGGACASVQAVGAGSIADLWDVKERGKAMGIFFLGPMLGPLISPIIGGAVAIKWNWRSTQWVMVIYGFLVFLLVLFFLPETSNMESRQQKTTTTENEKQQGKSATRWIFTVINVIIAPVKVSRLLRFMPILITVFYTGITFASYYLVNITLQTVFSSSPYSYSPLIVGLLYTPSALGAIIGSVLGGRWTDYIMNREATKVGRYDENGNIQFLPEDRLRENAWIAAFIYPAALVWFGWTADKHIFWFVPCLATFFYSFGMMLVSNVMTTMLTEFVPKRSSTGVAVNNLLRNSLACIALVVADPLANAIGTGWLLTMAAFICWLSGLVLIPMRFYADRWSKDMAEKLPALSL</sequence>
<dbReference type="AlphaFoldDB" id="A0A7H8RIP7"/>
<feature type="transmembrane region" description="Helical" evidence="7">
    <location>
        <begin position="140"/>
        <end position="159"/>
    </location>
</feature>
<dbReference type="InterPro" id="IPR011701">
    <property type="entry name" value="MFS"/>
</dbReference>
<feature type="transmembrane region" description="Helical" evidence="7">
    <location>
        <begin position="390"/>
        <end position="407"/>
    </location>
</feature>